<dbReference type="PANTHER" id="PTHR43027:SF1">
    <property type="entry name" value="DOXORUBICIN RESISTANCE ABC TRANSPORTER PERMEASE PROTEIN DRRC-RELATED"/>
    <property type="match status" value="1"/>
</dbReference>
<feature type="transmembrane region" description="Helical" evidence="5">
    <location>
        <begin position="306"/>
        <end position="328"/>
    </location>
</feature>
<dbReference type="Pfam" id="PF12698">
    <property type="entry name" value="ABC2_membrane_3"/>
    <property type="match status" value="1"/>
</dbReference>
<keyword evidence="3 5" id="KW-1133">Transmembrane helix</keyword>
<proteinExistence type="predicted"/>
<evidence type="ECO:0000256" key="1">
    <source>
        <dbReference type="ARBA" id="ARBA00004141"/>
    </source>
</evidence>
<feature type="transmembrane region" description="Helical" evidence="5">
    <location>
        <begin position="267"/>
        <end position="294"/>
    </location>
</feature>
<feature type="transmembrane region" description="Helical" evidence="5">
    <location>
        <begin position="226"/>
        <end position="247"/>
    </location>
</feature>
<dbReference type="OrthoDB" id="1891975at2"/>
<evidence type="ECO:0000313" key="7">
    <source>
        <dbReference type="EMBL" id="SHK09406.1"/>
    </source>
</evidence>
<feature type="domain" description="ABC-2 type transporter transmembrane" evidence="6">
    <location>
        <begin position="19"/>
        <end position="403"/>
    </location>
</feature>
<feature type="transmembrane region" description="Helical" evidence="5">
    <location>
        <begin position="20"/>
        <end position="40"/>
    </location>
</feature>
<dbReference type="RefSeq" id="WP_073274750.1">
    <property type="nucleotide sequence ID" value="NZ_FRAC01000009.1"/>
</dbReference>
<evidence type="ECO:0000259" key="6">
    <source>
        <dbReference type="Pfam" id="PF12698"/>
    </source>
</evidence>
<organism evidence="7 8">
    <name type="scientific">Anaerocolumna jejuensis DSM 15929</name>
    <dbReference type="NCBI Taxonomy" id="1121322"/>
    <lineage>
        <taxon>Bacteria</taxon>
        <taxon>Bacillati</taxon>
        <taxon>Bacillota</taxon>
        <taxon>Clostridia</taxon>
        <taxon>Lachnospirales</taxon>
        <taxon>Lachnospiraceae</taxon>
        <taxon>Anaerocolumna</taxon>
    </lineage>
</organism>
<evidence type="ECO:0000256" key="3">
    <source>
        <dbReference type="ARBA" id="ARBA00022989"/>
    </source>
</evidence>
<name>A0A1M6PN67_9FIRM</name>
<dbReference type="STRING" id="1121322.SAMN02745136_01666"/>
<sequence>MNALRTLLIMNLKLLLRNKGFLFFLFVVPVFSVMLLNIRLDGISSSKEKLQDIIELKDMEEKVVYERDYTLMPILVYDKSMTELSGYFLKQLAQEGIYQIYHVDAANIPDEKIADNMEFHIDKDAALSFLCLNQDFDKKLLEGRVEDSITFYKTGQDEREELFYQSLEQTAAAFQKPEKGKDTESLLKQLQALENAQPKKEVTFLNNGLASDLNDAQKIKLYSIKFSVAIVTIAFLYAGIFIAQTAVEEKNNLVYTRLKLTGTGEVTYMLAKIIITLMTAFLQTVIMGIGIAVFVKTDFGISTWNYLLLIGLLGMIFCTMSLVTGILLNNVMSASYLAFMTWCISSMLAGLYFPMDDASRMLRNTSRLMPQRWTVIAAEGMMVKDSSVYFMILCITAAYLVIIMSTGAIGLKYGRNE</sequence>
<evidence type="ECO:0000313" key="8">
    <source>
        <dbReference type="Proteomes" id="UP000184386"/>
    </source>
</evidence>
<dbReference type="GO" id="GO:0140359">
    <property type="term" value="F:ABC-type transporter activity"/>
    <property type="evidence" value="ECO:0007669"/>
    <property type="project" value="InterPro"/>
</dbReference>
<dbReference type="PANTHER" id="PTHR43027">
    <property type="entry name" value="DOXORUBICIN RESISTANCE ABC TRANSPORTER PERMEASE PROTEIN DRRC-RELATED"/>
    <property type="match status" value="1"/>
</dbReference>
<feature type="transmembrane region" description="Helical" evidence="5">
    <location>
        <begin position="388"/>
        <end position="411"/>
    </location>
</feature>
<evidence type="ECO:0000256" key="2">
    <source>
        <dbReference type="ARBA" id="ARBA00022692"/>
    </source>
</evidence>
<gene>
    <name evidence="7" type="ORF">SAMN02745136_01666</name>
</gene>
<comment type="subcellular location">
    <subcellularLocation>
        <location evidence="1">Membrane</location>
        <topology evidence="1">Multi-pass membrane protein</topology>
    </subcellularLocation>
</comment>
<dbReference type="AlphaFoldDB" id="A0A1M6PN67"/>
<protein>
    <submittedName>
        <fullName evidence="7">ABC-2 type transport system permease protein</fullName>
    </submittedName>
</protein>
<keyword evidence="8" id="KW-1185">Reference proteome</keyword>
<accession>A0A1M6PN67</accession>
<keyword evidence="2 5" id="KW-0812">Transmembrane</keyword>
<feature type="transmembrane region" description="Helical" evidence="5">
    <location>
        <begin position="334"/>
        <end position="353"/>
    </location>
</feature>
<dbReference type="Proteomes" id="UP000184386">
    <property type="component" value="Unassembled WGS sequence"/>
</dbReference>
<dbReference type="InterPro" id="IPR052902">
    <property type="entry name" value="ABC-2_transporter"/>
</dbReference>
<dbReference type="EMBL" id="FRAC01000009">
    <property type="protein sequence ID" value="SHK09406.1"/>
    <property type="molecule type" value="Genomic_DNA"/>
</dbReference>
<dbReference type="InterPro" id="IPR013525">
    <property type="entry name" value="ABC2_TM"/>
</dbReference>
<keyword evidence="4 5" id="KW-0472">Membrane</keyword>
<evidence type="ECO:0000256" key="5">
    <source>
        <dbReference type="SAM" id="Phobius"/>
    </source>
</evidence>
<dbReference type="GO" id="GO:0016020">
    <property type="term" value="C:membrane"/>
    <property type="evidence" value="ECO:0007669"/>
    <property type="project" value="UniProtKB-SubCell"/>
</dbReference>
<reference evidence="7 8" key="1">
    <citation type="submission" date="2016-11" db="EMBL/GenBank/DDBJ databases">
        <authorList>
            <person name="Jaros S."/>
            <person name="Januszkiewicz K."/>
            <person name="Wedrychowicz H."/>
        </authorList>
    </citation>
    <scope>NUCLEOTIDE SEQUENCE [LARGE SCALE GENOMIC DNA]</scope>
    <source>
        <strain evidence="7 8">DSM 15929</strain>
    </source>
</reference>
<evidence type="ECO:0000256" key="4">
    <source>
        <dbReference type="ARBA" id="ARBA00023136"/>
    </source>
</evidence>